<dbReference type="InterPro" id="IPR017907">
    <property type="entry name" value="Znf_RING_CS"/>
</dbReference>
<protein>
    <recommendedName>
        <fullName evidence="6">RING-type domain-containing protein</fullName>
    </recommendedName>
</protein>
<dbReference type="SUPFAM" id="SSF57850">
    <property type="entry name" value="RING/U-box"/>
    <property type="match status" value="1"/>
</dbReference>
<dbReference type="OMA" id="CICQWVK"/>
<dbReference type="InterPro" id="IPR001841">
    <property type="entry name" value="Znf_RING"/>
</dbReference>
<keyword evidence="3" id="KW-0862">Zinc</keyword>
<evidence type="ECO:0000256" key="3">
    <source>
        <dbReference type="ARBA" id="ARBA00022833"/>
    </source>
</evidence>
<dbReference type="GO" id="GO:0008270">
    <property type="term" value="F:zinc ion binding"/>
    <property type="evidence" value="ECO:0007669"/>
    <property type="project" value="UniProtKB-KW"/>
</dbReference>
<dbReference type="Proteomes" id="UP000825935">
    <property type="component" value="Chromosome 4"/>
</dbReference>
<dbReference type="AlphaFoldDB" id="A0A8T2UUQ8"/>
<dbReference type="PANTHER" id="PTHR47692">
    <property type="entry name" value="RING/U-BOX SUPERFAMILY PROTEIN"/>
    <property type="match status" value="1"/>
</dbReference>
<keyword evidence="1" id="KW-0479">Metal-binding</keyword>
<feature type="domain" description="RING-type" evidence="6">
    <location>
        <begin position="50"/>
        <end position="100"/>
    </location>
</feature>
<feature type="compositionally biased region" description="Polar residues" evidence="5">
    <location>
        <begin position="25"/>
        <end position="35"/>
    </location>
</feature>
<organism evidence="7 8">
    <name type="scientific">Ceratopteris richardii</name>
    <name type="common">Triangle waterfern</name>
    <dbReference type="NCBI Taxonomy" id="49495"/>
    <lineage>
        <taxon>Eukaryota</taxon>
        <taxon>Viridiplantae</taxon>
        <taxon>Streptophyta</taxon>
        <taxon>Embryophyta</taxon>
        <taxon>Tracheophyta</taxon>
        <taxon>Polypodiopsida</taxon>
        <taxon>Polypodiidae</taxon>
        <taxon>Polypodiales</taxon>
        <taxon>Pteridineae</taxon>
        <taxon>Pteridaceae</taxon>
        <taxon>Parkerioideae</taxon>
        <taxon>Ceratopteris</taxon>
    </lineage>
</organism>
<keyword evidence="2 4" id="KW-0863">Zinc-finger</keyword>
<proteinExistence type="predicted"/>
<dbReference type="OrthoDB" id="21204at2759"/>
<dbReference type="PROSITE" id="PS50089">
    <property type="entry name" value="ZF_RING_2"/>
    <property type="match status" value="1"/>
</dbReference>
<dbReference type="SMART" id="SM00184">
    <property type="entry name" value="RING"/>
    <property type="match status" value="1"/>
</dbReference>
<keyword evidence="8" id="KW-1185">Reference proteome</keyword>
<dbReference type="PANTHER" id="PTHR47692:SF2">
    <property type="entry name" value="ZINC FINGER RING-TYPE DOMAIN CONTAINING PROTEIN"/>
    <property type="match status" value="1"/>
</dbReference>
<evidence type="ECO:0000256" key="1">
    <source>
        <dbReference type="ARBA" id="ARBA00022723"/>
    </source>
</evidence>
<evidence type="ECO:0000259" key="6">
    <source>
        <dbReference type="PROSITE" id="PS50089"/>
    </source>
</evidence>
<dbReference type="InterPro" id="IPR018957">
    <property type="entry name" value="Znf_C3HC4_RING-type"/>
</dbReference>
<gene>
    <name evidence="7" type="ORF">KP509_04G080200</name>
</gene>
<dbReference type="Pfam" id="PF00097">
    <property type="entry name" value="zf-C3HC4"/>
    <property type="match status" value="1"/>
</dbReference>
<dbReference type="PROSITE" id="PS00518">
    <property type="entry name" value="ZF_RING_1"/>
    <property type="match status" value="1"/>
</dbReference>
<sequence>MTSPSICSEDCPSSHETASRDEVNKSPQSTSIASTDESLQSMPVGAAHCCPICLNPITDAAFLDPCFHTFCFHCILQWAEMVFAHPSTEGETHLECPLCKRRSSSIIYNFFLDTFKRHYVLGTAYDKSCPFSLSPAHYQRLYVYKSGMRPYIAEEIDRNIKCRRKSFHISGNANLKEWVQRELQALMQVEDVELVAQHVIGILKHYENSKRLDGQSQFSWMDAMIDAVKPFVFEHAESFCMELKSFLSSGLNVKAYDLFVEEILKSNTIKVLNTVNDSKGSD</sequence>
<evidence type="ECO:0000313" key="7">
    <source>
        <dbReference type="EMBL" id="KAH7439887.1"/>
    </source>
</evidence>
<dbReference type="EMBL" id="CM035409">
    <property type="protein sequence ID" value="KAH7439887.1"/>
    <property type="molecule type" value="Genomic_DNA"/>
</dbReference>
<dbReference type="InterPro" id="IPR013083">
    <property type="entry name" value="Znf_RING/FYVE/PHD"/>
</dbReference>
<evidence type="ECO:0000256" key="5">
    <source>
        <dbReference type="SAM" id="MobiDB-lite"/>
    </source>
</evidence>
<reference evidence="7" key="1">
    <citation type="submission" date="2021-08" db="EMBL/GenBank/DDBJ databases">
        <title>WGS assembly of Ceratopteris richardii.</title>
        <authorList>
            <person name="Marchant D.B."/>
            <person name="Chen G."/>
            <person name="Jenkins J."/>
            <person name="Shu S."/>
            <person name="Leebens-Mack J."/>
            <person name="Grimwood J."/>
            <person name="Schmutz J."/>
            <person name="Soltis P."/>
            <person name="Soltis D."/>
            <person name="Chen Z.-H."/>
        </authorList>
    </citation>
    <scope>NUCLEOTIDE SEQUENCE</scope>
    <source>
        <strain evidence="7">Whitten #5841</strain>
        <tissue evidence="7">Leaf</tissue>
    </source>
</reference>
<accession>A0A8T2UUQ8</accession>
<comment type="caution">
    <text evidence="7">The sequence shown here is derived from an EMBL/GenBank/DDBJ whole genome shotgun (WGS) entry which is preliminary data.</text>
</comment>
<evidence type="ECO:0000256" key="2">
    <source>
        <dbReference type="ARBA" id="ARBA00022771"/>
    </source>
</evidence>
<dbReference type="Gene3D" id="3.30.40.10">
    <property type="entry name" value="Zinc/RING finger domain, C3HC4 (zinc finger)"/>
    <property type="match status" value="1"/>
</dbReference>
<evidence type="ECO:0000256" key="4">
    <source>
        <dbReference type="PROSITE-ProRule" id="PRU00175"/>
    </source>
</evidence>
<name>A0A8T2UUQ8_CERRI</name>
<evidence type="ECO:0000313" key="8">
    <source>
        <dbReference type="Proteomes" id="UP000825935"/>
    </source>
</evidence>
<feature type="region of interest" description="Disordered" evidence="5">
    <location>
        <begin position="1"/>
        <end position="35"/>
    </location>
</feature>